<feature type="transmembrane region" description="Helical" evidence="8">
    <location>
        <begin position="687"/>
        <end position="706"/>
    </location>
</feature>
<evidence type="ECO:0000313" key="10">
    <source>
        <dbReference type="EMBL" id="MDT0472247.1"/>
    </source>
</evidence>
<evidence type="ECO:0000256" key="1">
    <source>
        <dbReference type="ARBA" id="ARBA00001947"/>
    </source>
</evidence>
<evidence type="ECO:0000256" key="4">
    <source>
        <dbReference type="ARBA" id="ARBA00022801"/>
    </source>
</evidence>
<evidence type="ECO:0000256" key="7">
    <source>
        <dbReference type="SAM" id="MobiDB-lite"/>
    </source>
</evidence>
<comment type="cofactor">
    <cofactor evidence="1">
        <name>Zn(2+)</name>
        <dbReference type="ChEBI" id="CHEBI:29105"/>
    </cofactor>
</comment>
<feature type="transmembrane region" description="Helical" evidence="8">
    <location>
        <begin position="454"/>
        <end position="476"/>
    </location>
</feature>
<proteinExistence type="predicted"/>
<feature type="transmembrane region" description="Helical" evidence="8">
    <location>
        <begin position="561"/>
        <end position="581"/>
    </location>
</feature>
<feature type="transmembrane region" description="Helical" evidence="8">
    <location>
        <begin position="617"/>
        <end position="635"/>
    </location>
</feature>
<keyword evidence="3" id="KW-0479">Metal-binding</keyword>
<dbReference type="InterPro" id="IPR001915">
    <property type="entry name" value="Peptidase_M48"/>
</dbReference>
<keyword evidence="5" id="KW-0862">Zinc</keyword>
<evidence type="ECO:0000256" key="8">
    <source>
        <dbReference type="SAM" id="Phobius"/>
    </source>
</evidence>
<feature type="transmembrane region" description="Helical" evidence="8">
    <location>
        <begin position="488"/>
        <end position="507"/>
    </location>
</feature>
<evidence type="ECO:0000313" key="11">
    <source>
        <dbReference type="Proteomes" id="UP001180489"/>
    </source>
</evidence>
<protein>
    <submittedName>
        <fullName evidence="10">M56 family metallopeptidase</fullName>
    </submittedName>
</protein>
<keyword evidence="11" id="KW-1185">Reference proteome</keyword>
<name>A0ABU2UG92_9ACTN</name>
<sequence>MTPRSPAATESGAQRRPDPAGVDERVLAAGTTLRFVLLLLLLAAAGATMVPRVVRHLLASPQLADKEAGCWLAAGIDTGGPLNASYVQFTRNAAAFKACTARYQQDFDGVSLAVGAGAVAVAVAVYWLLPVWRTRRSRVAPLDAMDVHGGLRPLLDDLVNVAGVTRPPRFVVDPAAPTVSAVAFGRRRGPTIRLDGGLVATCDTHREQFRAVVLHELAHLRAGDTPVTYATVALWRGFLVLVLLPWAAVGVDILLVAGTPGVRGQFAPFNTHELVLGCAIVLAVHLTRAGILRHREIYADLMAVRWGASGELWEAYARQPSWAGPRPLTGFVELWRSHPSWALRRASLTDPRALFALERLPLFLTGLATDVLVWHLGSLPDASVPVRAVLVAGLVVGVGGVALWRAVLYARLTGRPVPSGAPVGLWLGAGLVVGELAGPGAAYNHWLPPHPEALLILVAALVLVMAWTAQNAAWWLGSWRGRSLGPAMLLGLAAPALALASVLSWWYGDGQVLTDGWPYTTAGLLGSYGLPGLPPAHIGPLLEVVAVVGVLPGTDASVESFWWAGVLLWLVPLLALLGPALRPSSGPPKWLAGALSQTAGPSVPVGDAGNRPSLGRLLAAGLAGGLVCWAGLALARSRLHRPGPAAVGTTGPFQLTQLMGPVLVICCAMALTAAVVAAVTDTGRLPAGLVAAGCAALLGAGGNWLLMAADGCLGPLDTVAGGCGWHPWAAGRLLRIELAYTGSLGTLLAGAAAFVGGGAGVLGRRLGRAGRRRSAARVRPRRSRRRVWERGVRVAAVVVVAAGIGTTVFAVQASGSAARPSRSPELMLDQSTPAPSAALVRLEGQAWAAVGGLDHLNAFMSAQRGYTAASKAVGNSTSEAGFATAMGRLSTRCAALDRVTRSARGYFTVPEPTGQRMWSDLLTRQREFAAACRELTKRPGAGTAEAATTARQNAVDATDAMIYWLAETGAIRQKPA</sequence>
<comment type="caution">
    <text evidence="10">The sequence shown here is derived from an EMBL/GenBank/DDBJ whole genome shotgun (WGS) entry which is preliminary data.</text>
</comment>
<gene>
    <name evidence="10" type="ORF">RM863_08915</name>
</gene>
<dbReference type="RefSeq" id="WP_311634634.1">
    <property type="nucleotide sequence ID" value="NZ_JAVRFF010000008.1"/>
</dbReference>
<feature type="transmembrane region" description="Helical" evidence="8">
    <location>
        <begin position="388"/>
        <end position="408"/>
    </location>
</feature>
<feature type="transmembrane region" description="Helical" evidence="8">
    <location>
        <begin position="420"/>
        <end position="442"/>
    </location>
</feature>
<evidence type="ECO:0000256" key="5">
    <source>
        <dbReference type="ARBA" id="ARBA00022833"/>
    </source>
</evidence>
<dbReference type="Pfam" id="PF01435">
    <property type="entry name" value="Peptidase_M48"/>
    <property type="match status" value="1"/>
</dbReference>
<feature type="region of interest" description="Disordered" evidence="7">
    <location>
        <begin position="1"/>
        <end position="21"/>
    </location>
</feature>
<evidence type="ECO:0000256" key="2">
    <source>
        <dbReference type="ARBA" id="ARBA00022670"/>
    </source>
</evidence>
<feature type="transmembrane region" description="Helical" evidence="8">
    <location>
        <begin position="35"/>
        <end position="54"/>
    </location>
</feature>
<keyword evidence="6" id="KW-0482">Metalloprotease</keyword>
<feature type="transmembrane region" description="Helical" evidence="8">
    <location>
        <begin position="238"/>
        <end position="262"/>
    </location>
</feature>
<dbReference type="Proteomes" id="UP001180489">
    <property type="component" value="Unassembled WGS sequence"/>
</dbReference>
<reference evidence="10" key="1">
    <citation type="submission" date="2024-05" db="EMBL/GenBank/DDBJ databases">
        <title>30 novel species of actinomycetes from the DSMZ collection.</title>
        <authorList>
            <person name="Nouioui I."/>
        </authorList>
    </citation>
    <scope>NUCLEOTIDE SEQUENCE</scope>
    <source>
        <strain evidence="10">DSM 41014</strain>
    </source>
</reference>
<feature type="transmembrane region" description="Helical" evidence="8">
    <location>
        <begin position="110"/>
        <end position="129"/>
    </location>
</feature>
<feature type="domain" description="Peptidase M48" evidence="9">
    <location>
        <begin position="154"/>
        <end position="349"/>
    </location>
</feature>
<organism evidence="10 11">
    <name type="scientific">Streptomyces hintoniae</name>
    <dbReference type="NCBI Taxonomy" id="3075521"/>
    <lineage>
        <taxon>Bacteria</taxon>
        <taxon>Bacillati</taxon>
        <taxon>Actinomycetota</taxon>
        <taxon>Actinomycetes</taxon>
        <taxon>Kitasatosporales</taxon>
        <taxon>Streptomycetaceae</taxon>
        <taxon>Streptomyces</taxon>
    </lineage>
</organism>
<keyword evidence="8" id="KW-1133">Transmembrane helix</keyword>
<keyword evidence="8" id="KW-0812">Transmembrane</keyword>
<evidence type="ECO:0000259" key="9">
    <source>
        <dbReference type="Pfam" id="PF01435"/>
    </source>
</evidence>
<dbReference type="EMBL" id="JAVRFF010000008">
    <property type="protein sequence ID" value="MDT0472247.1"/>
    <property type="molecule type" value="Genomic_DNA"/>
</dbReference>
<feature type="transmembrane region" description="Helical" evidence="8">
    <location>
        <begin position="274"/>
        <end position="292"/>
    </location>
</feature>
<evidence type="ECO:0000256" key="3">
    <source>
        <dbReference type="ARBA" id="ARBA00022723"/>
    </source>
</evidence>
<evidence type="ECO:0000256" key="6">
    <source>
        <dbReference type="ARBA" id="ARBA00023049"/>
    </source>
</evidence>
<keyword evidence="2" id="KW-0645">Protease</keyword>
<feature type="transmembrane region" description="Helical" evidence="8">
    <location>
        <begin position="791"/>
        <end position="811"/>
    </location>
</feature>
<dbReference type="CDD" id="cd07329">
    <property type="entry name" value="M56_like"/>
    <property type="match status" value="1"/>
</dbReference>
<dbReference type="Gene3D" id="3.30.2010.10">
    <property type="entry name" value="Metalloproteases ('zincins'), catalytic domain"/>
    <property type="match status" value="1"/>
</dbReference>
<feature type="transmembrane region" description="Helical" evidence="8">
    <location>
        <begin position="353"/>
        <end position="376"/>
    </location>
</feature>
<keyword evidence="4" id="KW-0378">Hydrolase</keyword>
<accession>A0ABU2UG92</accession>
<keyword evidence="8" id="KW-0472">Membrane</keyword>
<feature type="transmembrane region" description="Helical" evidence="8">
    <location>
        <begin position="738"/>
        <end position="763"/>
    </location>
</feature>
<feature type="transmembrane region" description="Helical" evidence="8">
    <location>
        <begin position="655"/>
        <end position="680"/>
    </location>
</feature>